<evidence type="ECO:0000313" key="2">
    <source>
        <dbReference type="Proteomes" id="UP000009044"/>
    </source>
</evidence>
<dbReference type="PATRIC" id="fig|634177.7.peg.1806"/>
<protein>
    <submittedName>
        <fullName evidence="1">Uncharacterized protein</fullName>
    </submittedName>
</protein>
<dbReference type="RefSeq" id="WP_014105536.1">
    <property type="nucleotide sequence ID" value="NC_016027.1"/>
</dbReference>
<dbReference type="HOGENOM" id="CLU_972488_0_0_5"/>
<organism evidence="1 2">
    <name type="scientific">Komagataeibacter medellinensis (strain NBRC 3288 / BCRC 11682 / LMG 1693 / Kondo 51)</name>
    <name type="common">Gluconacetobacter medellinensis</name>
    <dbReference type="NCBI Taxonomy" id="634177"/>
    <lineage>
        <taxon>Bacteria</taxon>
        <taxon>Pseudomonadati</taxon>
        <taxon>Pseudomonadota</taxon>
        <taxon>Alphaproteobacteria</taxon>
        <taxon>Acetobacterales</taxon>
        <taxon>Acetobacteraceae</taxon>
        <taxon>Komagataeibacter</taxon>
    </lineage>
</organism>
<gene>
    <name evidence="1" type="ordered locus">GLX_15820</name>
</gene>
<dbReference type="STRING" id="634177.GLX_15820"/>
<dbReference type="Proteomes" id="UP000009044">
    <property type="component" value="Chromosome"/>
</dbReference>
<accession>G2I797</accession>
<dbReference type="KEGG" id="gxy:GLX_15820"/>
<name>G2I797_KOMMN</name>
<dbReference type="AlphaFoldDB" id="G2I797"/>
<sequence length="286" mass="32479">MSKETLAFLPRPTLTSGKCTSYEVAPEGEIDWSMVRDLWVQSMSLERDGHVSRVYAPCVVFLDGTWLPIGPMGELDAARHLCHRWSAIHDASVSDMTRPRLPAISPEGNLIDISPADLGGDITDDAWSYDAKENRFRLNLACVGTDLAIKVMNHGRTLDQKIEALTPGLDRIEAIFRACEFVQPHYVRPWMEKVREAAVWWLRETDWSDADYIKTPEDDGRSLADEVRKEGVTIAHGLVRLKERIVQLYKEMRWDDGTLVEDRAERAETAFKAGFDRLVYFAGDKP</sequence>
<evidence type="ECO:0000313" key="1">
    <source>
        <dbReference type="EMBL" id="BAK83994.1"/>
    </source>
</evidence>
<reference evidence="2" key="1">
    <citation type="journal article" date="2011" name="J. Bacteriol.">
        <title>Complete genome sequence of NBRC 3288, a unique cellulose-nonproducing strain of Gluconacetobacter xylinus isolated from vinegar.</title>
        <authorList>
            <person name="Ogino H."/>
            <person name="Azuma Y."/>
            <person name="Hosoyama A."/>
            <person name="Nakazawa H."/>
            <person name="Matsutani M."/>
            <person name="Hasegawa A."/>
            <person name="Otsuyama K."/>
            <person name="Matsushita K."/>
            <person name="Fujita N."/>
            <person name="Shirai M."/>
        </authorList>
    </citation>
    <scope>NUCLEOTIDE SEQUENCE [LARGE SCALE GENOMIC DNA]</scope>
    <source>
        <strain evidence="2">NBRC 3288 / BCRC 11682 / LMG 1693</strain>
    </source>
</reference>
<proteinExistence type="predicted"/>
<dbReference type="EMBL" id="AP012159">
    <property type="protein sequence ID" value="BAK83994.1"/>
    <property type="molecule type" value="Genomic_DNA"/>
</dbReference>